<organism evidence="1">
    <name type="scientific">Opuntia streptacantha</name>
    <name type="common">Prickly pear cactus</name>
    <name type="synonym">Opuntia cardona</name>
    <dbReference type="NCBI Taxonomy" id="393608"/>
    <lineage>
        <taxon>Eukaryota</taxon>
        <taxon>Viridiplantae</taxon>
        <taxon>Streptophyta</taxon>
        <taxon>Embryophyta</taxon>
        <taxon>Tracheophyta</taxon>
        <taxon>Spermatophyta</taxon>
        <taxon>Magnoliopsida</taxon>
        <taxon>eudicotyledons</taxon>
        <taxon>Gunneridae</taxon>
        <taxon>Pentapetalae</taxon>
        <taxon>Caryophyllales</taxon>
        <taxon>Cactineae</taxon>
        <taxon>Cactaceae</taxon>
        <taxon>Opuntioideae</taxon>
        <taxon>Opuntia</taxon>
    </lineage>
</organism>
<proteinExistence type="predicted"/>
<protein>
    <submittedName>
        <fullName evidence="1">Uncharacterized protein</fullName>
    </submittedName>
</protein>
<dbReference type="AlphaFoldDB" id="A0A7C8YEJ9"/>
<reference evidence="1" key="1">
    <citation type="journal article" date="2013" name="J. Plant Res.">
        <title>Effect of fungi and light on seed germination of three Opuntia species from semiarid lands of central Mexico.</title>
        <authorList>
            <person name="Delgado-Sanchez P."/>
            <person name="Jimenez-Bremont J.F."/>
            <person name="Guerrero-Gonzalez Mde L."/>
            <person name="Flores J."/>
        </authorList>
    </citation>
    <scope>NUCLEOTIDE SEQUENCE</scope>
    <source>
        <tissue evidence="1">Cladode</tissue>
    </source>
</reference>
<sequence length="107" mass="12266">MRRHILDGVKYFCCKNIHSTIYFITDKGFRLLSVMQHLIGVGISDQFTKLAGRLLLTNIVPSLCIFCEPLAFPAMENYSKHRNLAKKCNRLFCMIISLELYSPPAEP</sequence>
<evidence type="ECO:0000313" key="1">
    <source>
        <dbReference type="EMBL" id="MBA4616278.1"/>
    </source>
</evidence>
<name>A0A7C8YEJ9_OPUST</name>
<accession>A0A7C8YEJ9</accession>
<dbReference type="EMBL" id="GISG01010823">
    <property type="protein sequence ID" value="MBA4616278.1"/>
    <property type="molecule type" value="Transcribed_RNA"/>
</dbReference>
<reference evidence="1" key="2">
    <citation type="submission" date="2020-07" db="EMBL/GenBank/DDBJ databases">
        <authorList>
            <person name="Vera ALvarez R."/>
            <person name="Arias-Moreno D.M."/>
            <person name="Jimenez-Jacinto V."/>
            <person name="Jimenez-Bremont J.F."/>
            <person name="Swaminathan K."/>
            <person name="Moose S.P."/>
            <person name="Guerrero-Gonzalez M.L."/>
            <person name="Marino-Ramirez L."/>
            <person name="Landsman D."/>
            <person name="Rodriguez-Kessler M."/>
            <person name="Delgado-Sanchez P."/>
        </authorList>
    </citation>
    <scope>NUCLEOTIDE SEQUENCE</scope>
    <source>
        <tissue evidence="1">Cladode</tissue>
    </source>
</reference>